<evidence type="ECO:0000313" key="10">
    <source>
        <dbReference type="EMBL" id="CAB5238253.1"/>
    </source>
</evidence>
<evidence type="ECO:0000313" key="8">
    <source>
        <dbReference type="EMBL" id="CAB4212708.1"/>
    </source>
</evidence>
<evidence type="ECO:0000313" key="5">
    <source>
        <dbReference type="EMBL" id="CAB4182514.1"/>
    </source>
</evidence>
<dbReference type="EMBL" id="LR796865">
    <property type="protein sequence ID" value="CAB4171201.1"/>
    <property type="molecule type" value="Genomic_DNA"/>
</dbReference>
<evidence type="ECO:0000313" key="4">
    <source>
        <dbReference type="EMBL" id="CAB4177214.1"/>
    </source>
</evidence>
<gene>
    <name evidence="4" type="ORF">UFOVP1000_31</name>
    <name evidence="5" type="ORF">UFOVP1092_6</name>
    <name evidence="6" type="ORF">UFOVP1152_10</name>
    <name evidence="7" type="ORF">UFOVP1337_45</name>
    <name evidence="8" type="ORF">UFOVP1446_31</name>
    <name evidence="10" type="ORF">UFOVP1537_14</name>
    <name evidence="9" type="ORF">UFOVP1598_45</name>
    <name evidence="2" type="ORF">UFOVP825_32</name>
    <name evidence="3" type="ORF">UFOVP915_14</name>
</gene>
<evidence type="ECO:0000313" key="7">
    <source>
        <dbReference type="EMBL" id="CAB4199445.1"/>
    </source>
</evidence>
<evidence type="ECO:0000313" key="2">
    <source>
        <dbReference type="EMBL" id="CAB4165262.1"/>
    </source>
</evidence>
<dbReference type="EMBL" id="LR796946">
    <property type="protein sequence ID" value="CAB4177214.1"/>
    <property type="molecule type" value="Genomic_DNA"/>
</dbReference>
<dbReference type="EMBL" id="LR797109">
    <property type="protein sequence ID" value="CAB4187347.1"/>
    <property type="molecule type" value="Genomic_DNA"/>
</dbReference>
<feature type="region of interest" description="Disordered" evidence="1">
    <location>
        <begin position="80"/>
        <end position="110"/>
    </location>
</feature>
<sequence>MPRDPFANYDRWLEQPYIDAAERQADQEWIDENTTYTSDCCDAKLPQEDTWLVVDKRGTDALTVCPKCDMICGIVADVPDLPSKEDYKDYEPDDHDDRDEPNYDINGRCR</sequence>
<name>A0A6J5QXT8_9CAUD</name>
<evidence type="ECO:0000313" key="9">
    <source>
        <dbReference type="EMBL" id="CAB4218710.1"/>
    </source>
</evidence>
<dbReference type="EMBL" id="LR797383">
    <property type="protein sequence ID" value="CAB4212708.1"/>
    <property type="molecule type" value="Genomic_DNA"/>
</dbReference>
<protein>
    <submittedName>
        <fullName evidence="6">Uncharacterized protein</fullName>
    </submittedName>
</protein>
<reference evidence="6" key="1">
    <citation type="submission" date="2020-05" db="EMBL/GenBank/DDBJ databases">
        <authorList>
            <person name="Chiriac C."/>
            <person name="Salcher M."/>
            <person name="Ghai R."/>
            <person name="Kavagutti S V."/>
        </authorList>
    </citation>
    <scope>NUCLEOTIDE SEQUENCE</scope>
</reference>
<organism evidence="6">
    <name type="scientific">uncultured Caudovirales phage</name>
    <dbReference type="NCBI Taxonomy" id="2100421"/>
    <lineage>
        <taxon>Viruses</taxon>
        <taxon>Duplodnaviria</taxon>
        <taxon>Heunggongvirae</taxon>
        <taxon>Uroviricota</taxon>
        <taxon>Caudoviricetes</taxon>
        <taxon>Peduoviridae</taxon>
        <taxon>Maltschvirus</taxon>
        <taxon>Maltschvirus maltsch</taxon>
    </lineage>
</organism>
<evidence type="ECO:0000256" key="1">
    <source>
        <dbReference type="SAM" id="MobiDB-lite"/>
    </source>
</evidence>
<dbReference type="EMBL" id="LR797472">
    <property type="protein sequence ID" value="CAB4218710.1"/>
    <property type="molecule type" value="Genomic_DNA"/>
</dbReference>
<evidence type="ECO:0000313" key="3">
    <source>
        <dbReference type="EMBL" id="CAB4171201.1"/>
    </source>
</evidence>
<evidence type="ECO:0000313" key="6">
    <source>
        <dbReference type="EMBL" id="CAB4187347.1"/>
    </source>
</evidence>
<dbReference type="EMBL" id="LR798452">
    <property type="protein sequence ID" value="CAB5238253.1"/>
    <property type="molecule type" value="Genomic_DNA"/>
</dbReference>
<dbReference type="EMBL" id="LR797039">
    <property type="protein sequence ID" value="CAB4182514.1"/>
    <property type="molecule type" value="Genomic_DNA"/>
</dbReference>
<dbReference type="EMBL" id="LR796772">
    <property type="protein sequence ID" value="CAB4165262.1"/>
    <property type="molecule type" value="Genomic_DNA"/>
</dbReference>
<dbReference type="EMBL" id="LR797286">
    <property type="protein sequence ID" value="CAB4199445.1"/>
    <property type="molecule type" value="Genomic_DNA"/>
</dbReference>
<proteinExistence type="predicted"/>
<accession>A0A6J5QXT8</accession>